<dbReference type="SUPFAM" id="SSF53850">
    <property type="entry name" value="Periplasmic binding protein-like II"/>
    <property type="match status" value="1"/>
</dbReference>
<dbReference type="Gene3D" id="3.10.105.10">
    <property type="entry name" value="Dipeptide-binding Protein, Domain 3"/>
    <property type="match status" value="1"/>
</dbReference>
<dbReference type="EMBL" id="WVIE01000012">
    <property type="protein sequence ID" value="NDJ18040.1"/>
    <property type="molecule type" value="Genomic_DNA"/>
</dbReference>
<dbReference type="Gene3D" id="3.40.190.10">
    <property type="entry name" value="Periplasmic binding protein-like II"/>
    <property type="match status" value="1"/>
</dbReference>
<dbReference type="GO" id="GO:0043190">
    <property type="term" value="C:ATP-binding cassette (ABC) transporter complex"/>
    <property type="evidence" value="ECO:0007669"/>
    <property type="project" value="InterPro"/>
</dbReference>
<evidence type="ECO:0000256" key="1">
    <source>
        <dbReference type="ARBA" id="ARBA00005695"/>
    </source>
</evidence>
<dbReference type="GO" id="GO:1904680">
    <property type="term" value="F:peptide transmembrane transporter activity"/>
    <property type="evidence" value="ECO:0007669"/>
    <property type="project" value="TreeGrafter"/>
</dbReference>
<evidence type="ECO:0000256" key="2">
    <source>
        <dbReference type="ARBA" id="ARBA00022448"/>
    </source>
</evidence>
<dbReference type="GO" id="GO:0015833">
    <property type="term" value="P:peptide transport"/>
    <property type="evidence" value="ECO:0007669"/>
    <property type="project" value="TreeGrafter"/>
</dbReference>
<evidence type="ECO:0000313" key="7">
    <source>
        <dbReference type="Proteomes" id="UP000646053"/>
    </source>
</evidence>
<evidence type="ECO:0000256" key="4">
    <source>
        <dbReference type="SAM" id="SignalP"/>
    </source>
</evidence>
<feature type="domain" description="Solute-binding protein family 5" evidence="5">
    <location>
        <begin position="82"/>
        <end position="483"/>
    </location>
</feature>
<gene>
    <name evidence="6" type="ORF">GS601_12200</name>
</gene>
<dbReference type="GO" id="GO:0042597">
    <property type="term" value="C:periplasmic space"/>
    <property type="evidence" value="ECO:0007669"/>
    <property type="project" value="UniProtKB-ARBA"/>
</dbReference>
<comment type="similarity">
    <text evidence="1">Belongs to the bacterial solute-binding protein 5 family.</text>
</comment>
<feature type="chain" id="PRO_5035221182" evidence="4">
    <location>
        <begin position="26"/>
        <end position="594"/>
    </location>
</feature>
<dbReference type="Proteomes" id="UP000646053">
    <property type="component" value="Unassembled WGS sequence"/>
</dbReference>
<protein>
    <submittedName>
        <fullName evidence="6">ABC transporter substrate-binding protein</fullName>
    </submittedName>
</protein>
<keyword evidence="7" id="KW-1185">Reference proteome</keyword>
<keyword evidence="3 4" id="KW-0732">Signal</keyword>
<proteinExistence type="inferred from homology"/>
<feature type="signal peptide" evidence="4">
    <location>
        <begin position="1"/>
        <end position="25"/>
    </location>
</feature>
<dbReference type="InterPro" id="IPR000914">
    <property type="entry name" value="SBP_5_dom"/>
</dbReference>
<name>A0A8J7Z2F1_9CYAN</name>
<sequence>MLVASNRGFLRFWVFAVLTCLIAIAAAACSPQDFKTQAAQTTQIVARMGSGPKTFNYAMNDSSPNIFGYTYTGLIETTGAGELEPGLAESWTISADKLKFVFTLRDALKWSDAKPLTADDVIFTFQDVYFNPKIPTNVRSIFAIGESRALPLIKKISDRQVEFTLPEAFSPFLRSIASSAILPAHALRSAVSENDPKGNPKFISTWGTGTNPNEIVVNGPYRIAAYNPNQRIIYERNPYYWRKDPQGRPLPYIERVVSQIVESADTALIQFRSGSLDVLDIGPTSFQLLKAGEKRGNFTIYNGGPSAGTSFIAFNLNQGKRNGKPLISPIKSSWFNTVEFRQAIAYGINRSAMINNIYRGLAEPLDSPVAIQSPYYLPPEKGLKAYDYNPEKAKELLKSAGFKYNAQGQVLDSKGNRVRFTINGNSGSRTVEALLSQMKGDLSKIGIQVDAQIIDFGTLVERITNSLDFDCVFLGFGNDVEPNSVANLWQPDGESHLFNQKPLTGTIEGRVIADWEAEIGTIFTQAAQEYDEPKRAALYARMQQIAQEKLPLIHLVNSLSFSAARNTVQGVELSPLSYEQTMWNVAKMQVIEDK</sequence>
<dbReference type="PANTHER" id="PTHR30290:SF9">
    <property type="entry name" value="OLIGOPEPTIDE-BINDING PROTEIN APPA"/>
    <property type="match status" value="1"/>
</dbReference>
<evidence type="ECO:0000256" key="3">
    <source>
        <dbReference type="ARBA" id="ARBA00022729"/>
    </source>
</evidence>
<evidence type="ECO:0000259" key="5">
    <source>
        <dbReference type="Pfam" id="PF00496"/>
    </source>
</evidence>
<dbReference type="InterPro" id="IPR030678">
    <property type="entry name" value="Peptide/Ni-bd"/>
</dbReference>
<accession>A0A8J7Z2F1</accession>
<keyword evidence="2" id="KW-0813">Transport</keyword>
<evidence type="ECO:0000313" key="6">
    <source>
        <dbReference type="EMBL" id="NDJ18040.1"/>
    </source>
</evidence>
<dbReference type="InterPro" id="IPR039424">
    <property type="entry name" value="SBP_5"/>
</dbReference>
<dbReference type="RefSeq" id="WP_162423555.1">
    <property type="nucleotide sequence ID" value="NZ_WVIE01000012.1"/>
</dbReference>
<dbReference type="AlphaFoldDB" id="A0A8J7Z2F1"/>
<dbReference type="Pfam" id="PF00496">
    <property type="entry name" value="SBP_bac_5"/>
    <property type="match status" value="1"/>
</dbReference>
<dbReference type="Gene3D" id="3.90.76.10">
    <property type="entry name" value="Dipeptide-binding Protein, Domain 1"/>
    <property type="match status" value="1"/>
</dbReference>
<dbReference type="PROSITE" id="PS51257">
    <property type="entry name" value="PROKAR_LIPOPROTEIN"/>
    <property type="match status" value="1"/>
</dbReference>
<dbReference type="CDD" id="cd08500">
    <property type="entry name" value="PBP2_NikA_DppA_OppA_like_4"/>
    <property type="match status" value="1"/>
</dbReference>
<reference evidence="6" key="1">
    <citation type="submission" date="2019-12" db="EMBL/GenBank/DDBJ databases">
        <title>High-Quality draft genome sequences of three cyanobacteria isolated from the limestone walls of the Old Cathedral of Coimbra.</title>
        <authorList>
            <person name="Tiago I."/>
            <person name="Soares F."/>
            <person name="Portugal A."/>
        </authorList>
    </citation>
    <scope>NUCLEOTIDE SEQUENCE</scope>
    <source>
        <strain evidence="6">A</strain>
    </source>
</reference>
<dbReference type="PIRSF" id="PIRSF002741">
    <property type="entry name" value="MppA"/>
    <property type="match status" value="1"/>
</dbReference>
<dbReference type="PANTHER" id="PTHR30290">
    <property type="entry name" value="PERIPLASMIC BINDING COMPONENT OF ABC TRANSPORTER"/>
    <property type="match status" value="1"/>
</dbReference>
<comment type="caution">
    <text evidence="6">The sequence shown here is derived from an EMBL/GenBank/DDBJ whole genome shotgun (WGS) entry which is preliminary data.</text>
</comment>
<organism evidence="6 7">
    <name type="scientific">Myxacorys almedinensis A</name>
    <dbReference type="NCBI Taxonomy" id="2690445"/>
    <lineage>
        <taxon>Bacteria</taxon>
        <taxon>Bacillati</taxon>
        <taxon>Cyanobacteriota</taxon>
        <taxon>Cyanophyceae</taxon>
        <taxon>Leptolyngbyales</taxon>
        <taxon>Leptolyngbyaceae</taxon>
        <taxon>Myxacorys</taxon>
        <taxon>Myxacorys almedinensis</taxon>
    </lineage>
</organism>